<gene>
    <name evidence="4" type="ORF">M9Y10_028528</name>
</gene>
<name>A0ABR2KKN4_9EUKA</name>
<feature type="transmembrane region" description="Helical" evidence="1">
    <location>
        <begin position="346"/>
        <end position="367"/>
    </location>
</feature>
<proteinExistence type="predicted"/>
<accession>A0ABR2KKN4</accession>
<sequence>MLFYIFFILQVFQVIPQNVANVWNMSMEKPILIYFLIYGCPDCKPYFPIWKKIVEKYDNNENFFLAEANCRTHRILRRIYGITWVPSFVTVYKNQANLEQVESSMESMEKVISKMQALRNFSNNAISNTDSDLDNRVIKNPEECKKIGKTILNYPSFVVGSLFSNPCQKVLKLQQNYPQLKSNFYYTESRETLGYIALRPDKIIHFENNIYSNNFDDFIREFTFQSLGDWNISDTFNVSRRIAFFIYKYEDQLSSYKSLMKFYDSYILFGKIDIESFQSLFPSIYVDIKLIPALAISNKRKTLFTVLNNRRGFNRVLRTILSGKGERLMKHSLNPIFPNVQKENGMFIGLLIMSISVVFTTAYVIIIRARKCINIYKLAPLKNSSFL</sequence>
<dbReference type="SUPFAM" id="SSF52833">
    <property type="entry name" value="Thioredoxin-like"/>
    <property type="match status" value="1"/>
</dbReference>
<dbReference type="Pfam" id="PF00085">
    <property type="entry name" value="Thioredoxin"/>
    <property type="match status" value="1"/>
</dbReference>
<keyword evidence="5" id="KW-1185">Reference proteome</keyword>
<evidence type="ECO:0000313" key="4">
    <source>
        <dbReference type="EMBL" id="KAK8891321.1"/>
    </source>
</evidence>
<dbReference type="Gene3D" id="3.40.30.10">
    <property type="entry name" value="Glutaredoxin"/>
    <property type="match status" value="1"/>
</dbReference>
<evidence type="ECO:0000259" key="3">
    <source>
        <dbReference type="Pfam" id="PF00085"/>
    </source>
</evidence>
<dbReference type="InterPro" id="IPR013766">
    <property type="entry name" value="Thioredoxin_domain"/>
</dbReference>
<dbReference type="Proteomes" id="UP001470230">
    <property type="component" value="Unassembled WGS sequence"/>
</dbReference>
<dbReference type="EMBL" id="JAPFFF010000004">
    <property type="protein sequence ID" value="KAK8891321.1"/>
    <property type="molecule type" value="Genomic_DNA"/>
</dbReference>
<protein>
    <recommendedName>
        <fullName evidence="3">Thioredoxin domain-containing protein</fullName>
    </recommendedName>
</protein>
<keyword evidence="1" id="KW-0812">Transmembrane</keyword>
<reference evidence="4 5" key="1">
    <citation type="submission" date="2024-04" db="EMBL/GenBank/DDBJ databases">
        <title>Tritrichomonas musculus Genome.</title>
        <authorList>
            <person name="Alves-Ferreira E."/>
            <person name="Grigg M."/>
            <person name="Lorenzi H."/>
            <person name="Galac M."/>
        </authorList>
    </citation>
    <scope>NUCLEOTIDE SEQUENCE [LARGE SCALE GENOMIC DNA]</scope>
    <source>
        <strain evidence="4 5">EAF2021</strain>
    </source>
</reference>
<feature type="chain" id="PRO_5045398280" description="Thioredoxin domain-containing protein" evidence="2">
    <location>
        <begin position="17"/>
        <end position="387"/>
    </location>
</feature>
<organism evidence="4 5">
    <name type="scientific">Tritrichomonas musculus</name>
    <dbReference type="NCBI Taxonomy" id="1915356"/>
    <lineage>
        <taxon>Eukaryota</taxon>
        <taxon>Metamonada</taxon>
        <taxon>Parabasalia</taxon>
        <taxon>Tritrichomonadida</taxon>
        <taxon>Tritrichomonadidae</taxon>
        <taxon>Tritrichomonas</taxon>
    </lineage>
</organism>
<evidence type="ECO:0000256" key="1">
    <source>
        <dbReference type="SAM" id="Phobius"/>
    </source>
</evidence>
<dbReference type="InterPro" id="IPR036249">
    <property type="entry name" value="Thioredoxin-like_sf"/>
</dbReference>
<evidence type="ECO:0000313" key="5">
    <source>
        <dbReference type="Proteomes" id="UP001470230"/>
    </source>
</evidence>
<keyword evidence="1" id="KW-0472">Membrane</keyword>
<keyword evidence="2" id="KW-0732">Signal</keyword>
<feature type="signal peptide" evidence="2">
    <location>
        <begin position="1"/>
        <end position="16"/>
    </location>
</feature>
<comment type="caution">
    <text evidence="4">The sequence shown here is derived from an EMBL/GenBank/DDBJ whole genome shotgun (WGS) entry which is preliminary data.</text>
</comment>
<keyword evidence="1" id="KW-1133">Transmembrane helix</keyword>
<evidence type="ECO:0000256" key="2">
    <source>
        <dbReference type="SAM" id="SignalP"/>
    </source>
</evidence>
<feature type="domain" description="Thioredoxin" evidence="3">
    <location>
        <begin position="27"/>
        <end position="108"/>
    </location>
</feature>